<keyword evidence="3" id="KW-0677">Repeat</keyword>
<evidence type="ECO:0000256" key="3">
    <source>
        <dbReference type="ARBA" id="ARBA00022737"/>
    </source>
</evidence>
<dbReference type="GO" id="GO:0008270">
    <property type="term" value="F:zinc ion binding"/>
    <property type="evidence" value="ECO:0007669"/>
    <property type="project" value="UniProtKB-KW"/>
</dbReference>
<dbReference type="AlphaFoldDB" id="A0A9N9KTV2"/>
<dbReference type="GO" id="GO:0000981">
    <property type="term" value="F:DNA-binding transcription factor activity, RNA polymerase II-specific"/>
    <property type="evidence" value="ECO:0007669"/>
    <property type="project" value="InterPro"/>
</dbReference>
<evidence type="ECO:0000256" key="2">
    <source>
        <dbReference type="ARBA" id="ARBA00022723"/>
    </source>
</evidence>
<organism evidence="10 11">
    <name type="scientific">Hymenoscyphus fraxineus</name>
    <dbReference type="NCBI Taxonomy" id="746836"/>
    <lineage>
        <taxon>Eukaryota</taxon>
        <taxon>Fungi</taxon>
        <taxon>Dikarya</taxon>
        <taxon>Ascomycota</taxon>
        <taxon>Pezizomycotina</taxon>
        <taxon>Leotiomycetes</taxon>
        <taxon>Helotiales</taxon>
        <taxon>Helotiaceae</taxon>
        <taxon>Hymenoscyphus</taxon>
    </lineage>
</organism>
<dbReference type="Proteomes" id="UP000696280">
    <property type="component" value="Unassembled WGS sequence"/>
</dbReference>
<feature type="compositionally biased region" description="Polar residues" evidence="8">
    <location>
        <begin position="306"/>
        <end position="320"/>
    </location>
</feature>
<proteinExistence type="predicted"/>
<keyword evidence="2" id="KW-0479">Metal-binding</keyword>
<evidence type="ECO:0000313" key="10">
    <source>
        <dbReference type="EMBL" id="CAG8951447.1"/>
    </source>
</evidence>
<evidence type="ECO:0000256" key="1">
    <source>
        <dbReference type="ARBA" id="ARBA00004123"/>
    </source>
</evidence>
<name>A0A9N9KTV2_9HELO</name>
<feature type="compositionally biased region" description="Polar residues" evidence="8">
    <location>
        <begin position="15"/>
        <end position="42"/>
    </location>
</feature>
<dbReference type="InterPro" id="IPR051059">
    <property type="entry name" value="VerF-like"/>
</dbReference>
<dbReference type="PANTHER" id="PTHR40626:SF30">
    <property type="entry name" value="FINGER DOMAIN PROTEIN, PUTATIVE (AFU_ORTHOLOGUE AFUA_4G13600)-RELATED"/>
    <property type="match status" value="1"/>
</dbReference>
<keyword evidence="6" id="KW-0539">Nucleus</keyword>
<reference evidence="10" key="1">
    <citation type="submission" date="2021-07" db="EMBL/GenBank/DDBJ databases">
        <authorList>
            <person name="Durling M."/>
        </authorList>
    </citation>
    <scope>NUCLEOTIDE SEQUENCE</scope>
</reference>
<keyword evidence="11" id="KW-1185">Reference proteome</keyword>
<keyword evidence="5" id="KW-0862">Zinc</keyword>
<dbReference type="Gene3D" id="3.30.160.60">
    <property type="entry name" value="Classic Zinc Finger"/>
    <property type="match status" value="1"/>
</dbReference>
<dbReference type="SUPFAM" id="SSF57667">
    <property type="entry name" value="beta-beta-alpha zinc fingers"/>
    <property type="match status" value="1"/>
</dbReference>
<keyword evidence="4 7" id="KW-0863">Zinc-finger</keyword>
<comment type="subcellular location">
    <subcellularLocation>
        <location evidence="1">Nucleus</location>
    </subcellularLocation>
</comment>
<protein>
    <recommendedName>
        <fullName evidence="9">C2H2-type domain-containing protein</fullName>
    </recommendedName>
</protein>
<evidence type="ECO:0000259" key="9">
    <source>
        <dbReference type="PROSITE" id="PS50157"/>
    </source>
</evidence>
<dbReference type="InterPro" id="IPR007219">
    <property type="entry name" value="XnlR_reg_dom"/>
</dbReference>
<dbReference type="GO" id="GO:0000785">
    <property type="term" value="C:chromatin"/>
    <property type="evidence" value="ECO:0007669"/>
    <property type="project" value="TreeGrafter"/>
</dbReference>
<feature type="region of interest" description="Disordered" evidence="8">
    <location>
        <begin position="204"/>
        <end position="322"/>
    </location>
</feature>
<sequence>MSSLKDIMDVDVEPLQSQAYRKSREAAQQSASRPSIAISTEVPSPPTDDEEEEQGNNNQGKHPIKRRRSHRVPNDHTESSLSTYQNRRNSVTEQNMNMDYQNSYQTVGPSQGSSSGTPQMSRTSESDANIPVKYTPVTGRISRAKKGVPVHTCDICRPAKTFTRAEHLRRHQLSHQKPAYGCEFENCERAFHRPDLLARHMHRHETQGEKAYVSGDPERSRASSSASESQPRQIKTEPGRAYPQQGSPMSSNTPRTSMSGETSKTMSSTNTITPQSFQAGSYSPGSNSSHKRSAREAELPDMDSYPVTSPIPNRMPTSFVDSLAPGTDFTSANLPGRENMYTAIPSSGFENMYAQESFSANYTTAVSNSGLPLLRIPDEPFPPHQSFGQDNSPWCSSASDSTYSNHSDGSRAGRQWTSRGRSDSLVDWPISATSQSLDWSTPQDLHSPPFDTYLDQQYEAHISPRTTHMHLDVPNPFRRYNMETVGTPTLSTNSKPISQVFPASSSRVPNPRLAGINAPREDELAVFSSTSTNLEQQTPSLDLYIDSYWQNFHPLLPFIHRPTYDTVEGSLLTSAIAAIGTQYHNTPEARARGTELNEFCRGSIERRLELDRATMQAILLTEVFSRFRGRKTTIRLSRRFEDLCMRLISGTDPSYRAPSTCTSPVEATSVDDLRSRFGSIENSHSLPKPDASTEWMQWVERESQQRLLSACFVFDAHQALYHKQFRARAFSGEVGSFLHPPCLDSIWNASDHTEWKSQSLQLLAPGASTQQFPPYQSSFLQSIVMSSHAIQLQFGETPTYLSHFHTPSSDYPADYLMNEFSTSPVAQTYLALHYTPLHDLLAVAADTWIFSQKVTPPERFHSAQTNLNSWSRSAKAAHAVHHACRILSINLAQWSDVHSNSCHSNGIVCITNYWSLYVAALICWAYGHRFQQVVKDTSPSQSMEEAIQKANTYVNGMLALSVEELINKRATVKGKTAGVIDLVYRRLVIEGVGIGGRCSMLTDCTQVLQKIAKSGKSKWF</sequence>
<feature type="region of interest" description="Disordered" evidence="8">
    <location>
        <begin position="1"/>
        <end position="86"/>
    </location>
</feature>
<evidence type="ECO:0000256" key="8">
    <source>
        <dbReference type="SAM" id="MobiDB-lite"/>
    </source>
</evidence>
<evidence type="ECO:0000256" key="5">
    <source>
        <dbReference type="ARBA" id="ARBA00022833"/>
    </source>
</evidence>
<dbReference type="InterPro" id="IPR036236">
    <property type="entry name" value="Znf_C2H2_sf"/>
</dbReference>
<accession>A0A9N9KTV2</accession>
<dbReference type="InterPro" id="IPR013087">
    <property type="entry name" value="Znf_C2H2_type"/>
</dbReference>
<dbReference type="SMART" id="SM00355">
    <property type="entry name" value="ZnF_C2H2"/>
    <property type="match status" value="2"/>
</dbReference>
<dbReference type="Pfam" id="PF04082">
    <property type="entry name" value="Fungal_trans"/>
    <property type="match status" value="1"/>
</dbReference>
<dbReference type="PANTHER" id="PTHR40626">
    <property type="entry name" value="MIP31509P"/>
    <property type="match status" value="1"/>
</dbReference>
<dbReference type="GO" id="GO:0000978">
    <property type="term" value="F:RNA polymerase II cis-regulatory region sequence-specific DNA binding"/>
    <property type="evidence" value="ECO:0007669"/>
    <property type="project" value="InterPro"/>
</dbReference>
<feature type="compositionally biased region" description="Polar residues" evidence="8">
    <location>
        <begin position="386"/>
        <end position="407"/>
    </location>
</feature>
<evidence type="ECO:0000313" key="11">
    <source>
        <dbReference type="Proteomes" id="UP000696280"/>
    </source>
</evidence>
<gene>
    <name evidence="10" type="ORF">HYFRA_00007363</name>
</gene>
<dbReference type="OrthoDB" id="6077919at2759"/>
<dbReference type="PROSITE" id="PS00028">
    <property type="entry name" value="ZINC_FINGER_C2H2_1"/>
    <property type="match status" value="1"/>
</dbReference>
<dbReference type="GO" id="GO:0005634">
    <property type="term" value="C:nucleus"/>
    <property type="evidence" value="ECO:0007669"/>
    <property type="project" value="UniProtKB-SubCell"/>
</dbReference>
<dbReference type="GO" id="GO:0006351">
    <property type="term" value="P:DNA-templated transcription"/>
    <property type="evidence" value="ECO:0007669"/>
    <property type="project" value="InterPro"/>
</dbReference>
<comment type="caution">
    <text evidence="10">The sequence shown here is derived from an EMBL/GenBank/DDBJ whole genome shotgun (WGS) entry which is preliminary data.</text>
</comment>
<evidence type="ECO:0000256" key="6">
    <source>
        <dbReference type="ARBA" id="ARBA00023242"/>
    </source>
</evidence>
<evidence type="ECO:0000256" key="4">
    <source>
        <dbReference type="ARBA" id="ARBA00022771"/>
    </source>
</evidence>
<dbReference type="EMBL" id="CAJVRL010000043">
    <property type="protein sequence ID" value="CAG8951447.1"/>
    <property type="molecule type" value="Genomic_DNA"/>
</dbReference>
<feature type="compositionally biased region" description="Low complexity" evidence="8">
    <location>
        <begin position="105"/>
        <end position="121"/>
    </location>
</feature>
<feature type="compositionally biased region" description="Polar residues" evidence="8">
    <location>
        <begin position="244"/>
        <end position="288"/>
    </location>
</feature>
<feature type="compositionally biased region" description="Basic residues" evidence="8">
    <location>
        <begin position="62"/>
        <end position="71"/>
    </location>
</feature>
<dbReference type="PROSITE" id="PS50157">
    <property type="entry name" value="ZINC_FINGER_C2H2_2"/>
    <property type="match status" value="1"/>
</dbReference>
<feature type="region of interest" description="Disordered" evidence="8">
    <location>
        <begin position="102"/>
        <end position="128"/>
    </location>
</feature>
<dbReference type="CDD" id="cd12148">
    <property type="entry name" value="fungal_TF_MHR"/>
    <property type="match status" value="1"/>
</dbReference>
<evidence type="ECO:0000256" key="7">
    <source>
        <dbReference type="PROSITE-ProRule" id="PRU00042"/>
    </source>
</evidence>
<feature type="domain" description="C2H2-type" evidence="9">
    <location>
        <begin position="180"/>
        <end position="209"/>
    </location>
</feature>
<feature type="region of interest" description="Disordered" evidence="8">
    <location>
        <begin position="382"/>
        <end position="420"/>
    </location>
</feature>